<evidence type="ECO:0000256" key="1">
    <source>
        <dbReference type="ARBA" id="ARBA00006040"/>
    </source>
</evidence>
<evidence type="ECO:0000259" key="8">
    <source>
        <dbReference type="Pfam" id="PF01432"/>
    </source>
</evidence>
<evidence type="ECO:0000256" key="5">
    <source>
        <dbReference type="ARBA" id="ARBA00022833"/>
    </source>
</evidence>
<dbReference type="Proteomes" id="UP000677054">
    <property type="component" value="Unassembled WGS sequence"/>
</dbReference>
<dbReference type="PANTHER" id="PTHR43660">
    <property type="entry name" value="DIPEPTIDYL CARBOXYPEPTIDASE"/>
    <property type="match status" value="1"/>
</dbReference>
<evidence type="ECO:0000259" key="9">
    <source>
        <dbReference type="Pfam" id="PF19310"/>
    </source>
</evidence>
<organism evidence="10">
    <name type="scientific">Darwinula stevensoni</name>
    <dbReference type="NCBI Taxonomy" id="69355"/>
    <lineage>
        <taxon>Eukaryota</taxon>
        <taxon>Metazoa</taxon>
        <taxon>Ecdysozoa</taxon>
        <taxon>Arthropoda</taxon>
        <taxon>Crustacea</taxon>
        <taxon>Oligostraca</taxon>
        <taxon>Ostracoda</taxon>
        <taxon>Podocopa</taxon>
        <taxon>Podocopida</taxon>
        <taxon>Darwinulocopina</taxon>
        <taxon>Darwinuloidea</taxon>
        <taxon>Darwinulidae</taxon>
        <taxon>Darwinula</taxon>
    </lineage>
</organism>
<keyword evidence="3 7" id="KW-0479">Metal-binding</keyword>
<keyword evidence="2 7" id="KW-0645">Protease</keyword>
<proteinExistence type="inferred from homology"/>
<dbReference type="GO" id="GO:0004222">
    <property type="term" value="F:metalloendopeptidase activity"/>
    <property type="evidence" value="ECO:0007669"/>
    <property type="project" value="InterPro"/>
</dbReference>
<evidence type="ECO:0000256" key="6">
    <source>
        <dbReference type="ARBA" id="ARBA00023049"/>
    </source>
</evidence>
<sequence length="432" mass="48738">MKSLLNAVVDTPELREVYAQVQPKLTDFWTRLGQNMAIFKKYQQLDSLARKDDIVLDAAQQKAIHNALLDFRLSGAELAQPEQQRLLEIKTRQAELSRNFSDHCLDANNAYRYVVHDADEVLGIPEDALTQAADLAKTHDQTGWMFTLQFPSYFPVMQYAQNRALRETLYKAYVTRASELAAQYAGGELDWDNTPLMKEILALRQEEARLLGFDNYAQLSLKPKMADTPEQVIAFLEDMSQKARPFALQDYAQVEALAKDMGIDTVQPWDLTFVSEILREKQYSFSEQEVKQYFTESKVLQGLFATVEQLFGVRLQKAAGTTWHPDAHAYQIVDQQGQVIAHFYLDLYARQGGYAAGYYSYKWAEVLSSDVFGAFEEAAQSGAPLVNPSVGAKYRQEILAVGGSRPALESFIAFRGREPSPDALLRHSGMAA</sequence>
<dbReference type="InterPro" id="IPR001567">
    <property type="entry name" value="Pept_M3A_M3B_dom"/>
</dbReference>
<dbReference type="InterPro" id="IPR045090">
    <property type="entry name" value="Pept_M3A_M3B"/>
</dbReference>
<keyword evidence="6 7" id="KW-0482">Metalloprotease</keyword>
<evidence type="ECO:0000256" key="7">
    <source>
        <dbReference type="RuleBase" id="RU003435"/>
    </source>
</evidence>
<dbReference type="EMBL" id="LR908051">
    <property type="protein sequence ID" value="CAD7254248.1"/>
    <property type="molecule type" value="Genomic_DNA"/>
</dbReference>
<reference evidence="10" key="1">
    <citation type="submission" date="2020-11" db="EMBL/GenBank/DDBJ databases">
        <authorList>
            <person name="Tran Van P."/>
        </authorList>
    </citation>
    <scope>NUCLEOTIDE SEQUENCE</scope>
</reference>
<dbReference type="OrthoDB" id="534666at2759"/>
<evidence type="ECO:0000313" key="10">
    <source>
        <dbReference type="EMBL" id="CAD7254248.1"/>
    </source>
</evidence>
<dbReference type="AlphaFoldDB" id="A0A7R9AH69"/>
<dbReference type="GO" id="GO:0046872">
    <property type="term" value="F:metal ion binding"/>
    <property type="evidence" value="ECO:0007669"/>
    <property type="project" value="UniProtKB-UniRule"/>
</dbReference>
<dbReference type="Pfam" id="PF01432">
    <property type="entry name" value="Peptidase_M3"/>
    <property type="match status" value="1"/>
</dbReference>
<dbReference type="PANTHER" id="PTHR43660:SF1">
    <property type="entry name" value="DIPEPTIDYL CARBOXYPEPTIDASE"/>
    <property type="match status" value="1"/>
</dbReference>
<comment type="cofactor">
    <cofactor evidence="7">
        <name>Zn(2+)</name>
        <dbReference type="ChEBI" id="CHEBI:29105"/>
    </cofactor>
    <text evidence="7">Binds 1 zinc ion.</text>
</comment>
<dbReference type="Gene3D" id="1.10.1370.10">
    <property type="entry name" value="Neurolysin, domain 3"/>
    <property type="match status" value="1"/>
</dbReference>
<dbReference type="EMBL" id="CAJPEV010008533">
    <property type="protein sequence ID" value="CAG0905313.1"/>
    <property type="molecule type" value="Genomic_DNA"/>
</dbReference>
<dbReference type="InterPro" id="IPR045666">
    <property type="entry name" value="OpdA_N"/>
</dbReference>
<dbReference type="InterPro" id="IPR024077">
    <property type="entry name" value="Neurolysin/TOP_dom2"/>
</dbReference>
<accession>A0A7R9AH69</accession>
<evidence type="ECO:0008006" key="12">
    <source>
        <dbReference type="Google" id="ProtNLM"/>
    </source>
</evidence>
<dbReference type="Pfam" id="PF19310">
    <property type="entry name" value="TOP_N"/>
    <property type="match status" value="1"/>
</dbReference>
<gene>
    <name evidence="10" type="ORF">DSTB1V02_LOCUS13994</name>
</gene>
<evidence type="ECO:0000256" key="3">
    <source>
        <dbReference type="ARBA" id="ARBA00022723"/>
    </source>
</evidence>
<name>A0A7R9AH69_9CRUS</name>
<feature type="domain" description="Oligopeptidase A N-terminal" evidence="9">
    <location>
        <begin position="5"/>
        <end position="80"/>
    </location>
</feature>
<feature type="domain" description="Peptidase M3A/M3B catalytic" evidence="8">
    <location>
        <begin position="156"/>
        <end position="352"/>
    </location>
</feature>
<evidence type="ECO:0000256" key="4">
    <source>
        <dbReference type="ARBA" id="ARBA00022801"/>
    </source>
</evidence>
<evidence type="ECO:0000256" key="2">
    <source>
        <dbReference type="ARBA" id="ARBA00022670"/>
    </source>
</evidence>
<evidence type="ECO:0000313" key="11">
    <source>
        <dbReference type="Proteomes" id="UP000677054"/>
    </source>
</evidence>
<dbReference type="SUPFAM" id="SSF55486">
    <property type="entry name" value="Metalloproteases ('zincins'), catalytic domain"/>
    <property type="match status" value="2"/>
</dbReference>
<dbReference type="GO" id="GO:0006508">
    <property type="term" value="P:proteolysis"/>
    <property type="evidence" value="ECO:0007669"/>
    <property type="project" value="UniProtKB-KW"/>
</dbReference>
<protein>
    <recommendedName>
        <fullName evidence="12">Oligopeptidase A</fullName>
    </recommendedName>
</protein>
<keyword evidence="5 7" id="KW-0862">Zinc</keyword>
<comment type="similarity">
    <text evidence="1 7">Belongs to the peptidase M3 family.</text>
</comment>
<keyword evidence="4 7" id="KW-0378">Hydrolase</keyword>
<keyword evidence="11" id="KW-1185">Reference proteome</keyword>